<dbReference type="SUPFAM" id="SSF55469">
    <property type="entry name" value="FMN-dependent nitroreductase-like"/>
    <property type="match status" value="1"/>
</dbReference>
<dbReference type="PANTHER" id="PTHR43673">
    <property type="entry name" value="NAD(P)H NITROREDUCTASE YDGI-RELATED"/>
    <property type="match status" value="1"/>
</dbReference>
<evidence type="ECO:0000256" key="5">
    <source>
        <dbReference type="ARBA" id="ARBA00023002"/>
    </source>
</evidence>
<reference evidence="7 8" key="1">
    <citation type="submission" date="2019-11" db="EMBL/GenBank/DDBJ databases">
        <title>Metabolism of dissolved organic matter in forest soils.</title>
        <authorList>
            <person name="Cyle K.T."/>
            <person name="Wilhelm R.C."/>
            <person name="Martinez C.E."/>
        </authorList>
    </citation>
    <scope>NUCLEOTIDE SEQUENCE [LARGE SCALE GENOMIC DNA]</scope>
    <source>
        <strain evidence="7 8">1N</strain>
    </source>
</reference>
<proteinExistence type="inferred from homology"/>
<dbReference type="RefSeq" id="WP_172308889.1">
    <property type="nucleotide sequence ID" value="NZ_WOEY01000013.1"/>
</dbReference>
<dbReference type="InterPro" id="IPR029479">
    <property type="entry name" value="Nitroreductase"/>
</dbReference>
<dbReference type="Pfam" id="PF00881">
    <property type="entry name" value="Nitroreductase"/>
    <property type="match status" value="1"/>
</dbReference>
<evidence type="ECO:0000313" key="7">
    <source>
        <dbReference type="EMBL" id="NPT40256.1"/>
    </source>
</evidence>
<evidence type="ECO:0000256" key="4">
    <source>
        <dbReference type="ARBA" id="ARBA00022643"/>
    </source>
</evidence>
<keyword evidence="4" id="KW-0288">FMN</keyword>
<accession>A0ABX2BJZ4</accession>
<name>A0ABX2BJZ4_9BURK</name>
<evidence type="ECO:0000256" key="2">
    <source>
        <dbReference type="ARBA" id="ARBA00007118"/>
    </source>
</evidence>
<dbReference type="CDD" id="cd02136">
    <property type="entry name" value="PnbA_NfnB-like"/>
    <property type="match status" value="1"/>
</dbReference>
<feature type="domain" description="Nitroreductase" evidence="6">
    <location>
        <begin position="19"/>
        <end position="209"/>
    </location>
</feature>
<comment type="similarity">
    <text evidence="2">Belongs to the nitroreductase family.</text>
</comment>
<dbReference type="PANTHER" id="PTHR43673:SF2">
    <property type="entry name" value="NITROREDUCTASE"/>
    <property type="match status" value="1"/>
</dbReference>
<keyword evidence="8" id="KW-1185">Reference proteome</keyword>
<evidence type="ECO:0000313" key="8">
    <source>
        <dbReference type="Proteomes" id="UP000652198"/>
    </source>
</evidence>
<dbReference type="EMBL" id="WOEY01000013">
    <property type="protein sequence ID" value="NPT40256.1"/>
    <property type="molecule type" value="Genomic_DNA"/>
</dbReference>
<comment type="caution">
    <text evidence="7">The sequence shown here is derived from an EMBL/GenBank/DDBJ whole genome shotgun (WGS) entry which is preliminary data.</text>
</comment>
<protein>
    <submittedName>
        <fullName evidence="7">Nitroreductase</fullName>
    </submittedName>
</protein>
<organism evidence="7 8">
    <name type="scientific">Paraburkholderia solitsugae</name>
    <dbReference type="NCBI Taxonomy" id="2675748"/>
    <lineage>
        <taxon>Bacteria</taxon>
        <taxon>Pseudomonadati</taxon>
        <taxon>Pseudomonadota</taxon>
        <taxon>Betaproteobacteria</taxon>
        <taxon>Burkholderiales</taxon>
        <taxon>Burkholderiaceae</taxon>
        <taxon>Paraburkholderia</taxon>
    </lineage>
</organism>
<gene>
    <name evidence="7" type="ORF">GNZ12_02750</name>
</gene>
<comment type="cofactor">
    <cofactor evidence="1">
        <name>FMN</name>
        <dbReference type="ChEBI" id="CHEBI:58210"/>
    </cofactor>
</comment>
<dbReference type="Proteomes" id="UP000652198">
    <property type="component" value="Unassembled WGS sequence"/>
</dbReference>
<sequence>MKEAANVGVTSTYSVTEAVAQRRSIRAFLAQSVDKDLLRDILIQAARAPSGGNLQPWKIHLVVGQRLVDLKQVMTARTLDSFQEDTVDYDVYPKSLGEPYRTRRFRAGEDMYRLLGIGAEQKAARGQRFRDNFQLFGAPAALFCFIDRNMGRPQWVDLGMYLQTVMLLLKANGLDSCPQESWSLFPKTVSGFLGVPEEEMLFCGMAIGYADPDAPVNALVTERAAPDEFIRVHA</sequence>
<dbReference type="Gene3D" id="3.40.109.10">
    <property type="entry name" value="NADH Oxidase"/>
    <property type="match status" value="1"/>
</dbReference>
<evidence type="ECO:0000256" key="1">
    <source>
        <dbReference type="ARBA" id="ARBA00001917"/>
    </source>
</evidence>
<keyword evidence="5" id="KW-0560">Oxidoreductase</keyword>
<dbReference type="InterPro" id="IPR000415">
    <property type="entry name" value="Nitroreductase-like"/>
</dbReference>
<evidence type="ECO:0000256" key="3">
    <source>
        <dbReference type="ARBA" id="ARBA00022630"/>
    </source>
</evidence>
<keyword evidence="3" id="KW-0285">Flavoprotein</keyword>
<evidence type="ECO:0000259" key="6">
    <source>
        <dbReference type="Pfam" id="PF00881"/>
    </source>
</evidence>